<dbReference type="SUPFAM" id="SSF48576">
    <property type="entry name" value="Terpenoid synthases"/>
    <property type="match status" value="1"/>
</dbReference>
<evidence type="ECO:0000313" key="5">
    <source>
        <dbReference type="Proteomes" id="UP000317267"/>
    </source>
</evidence>
<protein>
    <recommendedName>
        <fullName evidence="1">Terpene synthase</fullName>
        <ecNumber evidence="1">4.2.3.-</ecNumber>
    </recommendedName>
</protein>
<dbReference type="EMBL" id="VFES01000001">
    <property type="protein sequence ID" value="TWR70467.1"/>
    <property type="molecule type" value="Genomic_DNA"/>
</dbReference>
<dbReference type="Pfam" id="PF19086">
    <property type="entry name" value="Terpene_syn_C_2"/>
    <property type="match status" value="1"/>
</dbReference>
<dbReference type="Proteomes" id="UP000317267">
    <property type="component" value="Unassembled WGS sequence"/>
</dbReference>
<reference evidence="3 5" key="2">
    <citation type="submission" date="2019-06" db="EMBL/GenBank/DDBJ databases">
        <title>Pseudomonas bimorpha sp. nov. isolated from bovine raw milk and skim milk concentrate.</title>
        <authorList>
            <person name="Hofmann K."/>
            <person name="Huptas C."/>
            <person name="Doll E."/>
            <person name="Scherer S."/>
            <person name="Wenning M."/>
        </authorList>
    </citation>
    <scope>NUCLEOTIDE SEQUENCE [LARGE SCALE GENOMIC DNA]</scope>
    <source>
        <strain evidence="3 5">DSM 17515</strain>
    </source>
</reference>
<sequence length="342" mass="39262">MNHSAQDFAPEVSFYIPEMYCSVLPRIHPDYPTIDELNAAWVREFLPFTDEAARLRFLRLRLPMWDSLIFPIGPADRIVLTSCVTSLVLAIDDMPLGRHAIFHDGEIALLDGHPFAHAAQDIFGKLRQHMPAPVYRRYCREWQAWFESVEEEARLVAAGKVLPFDEFLELRHPNTGLLPYFPVAEFLYGLDLTELLAQDRELQLAIRVTNEHVGLVNDLLSHRKEHAIGVTLNAMESLRMAHGHSPQEAADILCQRIREADRTRMELCEVLRHRYANRPDADRIGMYLDGLGRICAGNLRWLLENDRYVDSRGNGWDWTRSRLIVLDPEPSSIFGESNPGIE</sequence>
<organism evidence="3 5">
    <name type="scientific">Pseudomonas grimontii</name>
    <dbReference type="NCBI Taxonomy" id="129847"/>
    <lineage>
        <taxon>Bacteria</taxon>
        <taxon>Pseudomonadati</taxon>
        <taxon>Pseudomonadota</taxon>
        <taxon>Gammaproteobacteria</taxon>
        <taxon>Pseudomonadales</taxon>
        <taxon>Pseudomonadaceae</taxon>
        <taxon>Pseudomonas</taxon>
    </lineage>
</organism>
<gene>
    <name evidence="3" type="ORF">FIV39_03770</name>
    <name evidence="2" type="ORF">SAMN04490186_5986</name>
</gene>
<dbReference type="EC" id="4.2.3.-" evidence="1"/>
<dbReference type="SFLD" id="SFLDS00005">
    <property type="entry name" value="Isoprenoid_Synthase_Type_I"/>
    <property type="match status" value="1"/>
</dbReference>
<dbReference type="PANTHER" id="PTHR35201:SF4">
    <property type="entry name" value="BETA-PINACENE SYNTHASE-RELATED"/>
    <property type="match status" value="1"/>
</dbReference>
<evidence type="ECO:0000313" key="2">
    <source>
        <dbReference type="EMBL" id="SDR39444.1"/>
    </source>
</evidence>
<accession>A0A1H1IP35</accession>
<keyword evidence="1" id="KW-0479">Metal-binding</keyword>
<reference evidence="2 4" key="1">
    <citation type="submission" date="2016-10" db="EMBL/GenBank/DDBJ databases">
        <authorList>
            <person name="Varghese N."/>
            <person name="Submissions S."/>
        </authorList>
    </citation>
    <scope>NUCLEOTIDE SEQUENCE [LARGE SCALE GENOMIC DNA]</scope>
    <source>
        <strain evidence="2 4">BS2976</strain>
    </source>
</reference>
<keyword evidence="1" id="KW-0460">Magnesium</keyword>
<dbReference type="GO" id="GO:0010333">
    <property type="term" value="F:terpene synthase activity"/>
    <property type="evidence" value="ECO:0007669"/>
    <property type="project" value="InterPro"/>
</dbReference>
<dbReference type="AlphaFoldDB" id="A0A1H1IP35"/>
<dbReference type="SFLD" id="SFLDG01020">
    <property type="entry name" value="Terpene_Cyclase_Like_2"/>
    <property type="match status" value="1"/>
</dbReference>
<evidence type="ECO:0000313" key="3">
    <source>
        <dbReference type="EMBL" id="TWR70467.1"/>
    </source>
</evidence>
<evidence type="ECO:0000313" key="4">
    <source>
        <dbReference type="Proteomes" id="UP000198740"/>
    </source>
</evidence>
<dbReference type="Gene3D" id="1.10.600.10">
    <property type="entry name" value="Farnesyl Diphosphate Synthase"/>
    <property type="match status" value="1"/>
</dbReference>
<keyword evidence="4" id="KW-1185">Reference proteome</keyword>
<dbReference type="SMR" id="A0A1H1IP35"/>
<keyword evidence="1" id="KW-0456">Lyase</keyword>
<dbReference type="InterPro" id="IPR034686">
    <property type="entry name" value="Terpene_cyclase-like_2"/>
</dbReference>
<dbReference type="Proteomes" id="UP000198740">
    <property type="component" value="Unassembled WGS sequence"/>
</dbReference>
<name>A0A1H1IP35_9PSED</name>
<comment type="caution">
    <text evidence="3">The sequence shown here is derived from an EMBL/GenBank/DDBJ whole genome shotgun (WGS) entry which is preliminary data.</text>
</comment>
<dbReference type="GO" id="GO:0046872">
    <property type="term" value="F:metal ion binding"/>
    <property type="evidence" value="ECO:0007669"/>
    <property type="project" value="UniProtKB-KW"/>
</dbReference>
<dbReference type="InterPro" id="IPR008949">
    <property type="entry name" value="Isoprenoid_synthase_dom_sf"/>
</dbReference>
<dbReference type="PANTHER" id="PTHR35201">
    <property type="entry name" value="TERPENE SYNTHASE"/>
    <property type="match status" value="1"/>
</dbReference>
<evidence type="ECO:0000256" key="1">
    <source>
        <dbReference type="RuleBase" id="RU366034"/>
    </source>
</evidence>
<proteinExistence type="inferred from homology"/>
<dbReference type="RefSeq" id="WP_090408242.1">
    <property type="nucleotide sequence ID" value="NZ_FNKM01000002.1"/>
</dbReference>
<comment type="cofactor">
    <cofactor evidence="1">
        <name>Mg(2+)</name>
        <dbReference type="ChEBI" id="CHEBI:18420"/>
    </cofactor>
</comment>
<comment type="similarity">
    <text evidence="1">Belongs to the terpene synthase family.</text>
</comment>
<dbReference type="OrthoDB" id="4183143at2"/>
<dbReference type="EMBL" id="FNKM01000002">
    <property type="protein sequence ID" value="SDR39444.1"/>
    <property type="molecule type" value="Genomic_DNA"/>
</dbReference>